<name>A0A091FMJ3_CUCCA</name>
<feature type="non-terminal residue" evidence="2">
    <location>
        <position position="1"/>
    </location>
</feature>
<dbReference type="EMBL" id="KL447200">
    <property type="protein sequence ID" value="KFO70813.1"/>
    <property type="molecule type" value="Genomic_DNA"/>
</dbReference>
<organism evidence="2 3">
    <name type="scientific">Cuculus canorus</name>
    <name type="common">Common cuckoo</name>
    <dbReference type="NCBI Taxonomy" id="55661"/>
    <lineage>
        <taxon>Eukaryota</taxon>
        <taxon>Metazoa</taxon>
        <taxon>Chordata</taxon>
        <taxon>Craniata</taxon>
        <taxon>Vertebrata</taxon>
        <taxon>Euteleostomi</taxon>
        <taxon>Archelosauria</taxon>
        <taxon>Archosauria</taxon>
        <taxon>Dinosauria</taxon>
        <taxon>Saurischia</taxon>
        <taxon>Theropoda</taxon>
        <taxon>Coelurosauria</taxon>
        <taxon>Aves</taxon>
        <taxon>Neognathae</taxon>
        <taxon>Neoaves</taxon>
        <taxon>Otidimorphae</taxon>
        <taxon>Cuculiformes</taxon>
        <taxon>Cuculidae</taxon>
        <taxon>Cuculus</taxon>
    </lineage>
</organism>
<dbReference type="Proteomes" id="UP000053760">
    <property type="component" value="Unassembled WGS sequence"/>
</dbReference>
<gene>
    <name evidence="2" type="ORF">N303_06844</name>
</gene>
<reference evidence="2 3" key="1">
    <citation type="submission" date="2014-04" db="EMBL/GenBank/DDBJ databases">
        <title>Genome evolution of avian class.</title>
        <authorList>
            <person name="Zhang G."/>
            <person name="Li C."/>
        </authorList>
    </citation>
    <scope>NUCLEOTIDE SEQUENCE [LARGE SCALE GENOMIC DNA]</scope>
    <source>
        <strain evidence="2">BGI_N303</strain>
    </source>
</reference>
<feature type="region of interest" description="Disordered" evidence="1">
    <location>
        <begin position="26"/>
        <end position="84"/>
    </location>
</feature>
<evidence type="ECO:0000313" key="3">
    <source>
        <dbReference type="Proteomes" id="UP000053760"/>
    </source>
</evidence>
<dbReference type="STRING" id="55661.A0A091FMJ3"/>
<evidence type="ECO:0000256" key="1">
    <source>
        <dbReference type="SAM" id="MobiDB-lite"/>
    </source>
</evidence>
<dbReference type="AlphaFoldDB" id="A0A091FMJ3"/>
<proteinExistence type="predicted"/>
<keyword evidence="3" id="KW-1185">Reference proteome</keyword>
<feature type="compositionally biased region" description="Polar residues" evidence="1">
    <location>
        <begin position="59"/>
        <end position="76"/>
    </location>
</feature>
<accession>A0A091FMJ3</accession>
<evidence type="ECO:0000313" key="2">
    <source>
        <dbReference type="EMBL" id="KFO70813.1"/>
    </source>
</evidence>
<feature type="non-terminal residue" evidence="2">
    <location>
        <position position="111"/>
    </location>
</feature>
<sequence length="111" mass="12068">ESDVFEIVLPITVIVLSDDYFIPDDAEEQEASVPTLIEEEKEAGSNSSGFPKNDVTPADGNNSSSVWDENKTASNKDSSRKCSEEKWVAESACDKLQSLLNDGCDAGTDKY</sequence>
<protein>
    <submittedName>
        <fullName evidence="2">Uncharacterized protein</fullName>
    </submittedName>
</protein>